<keyword evidence="10" id="KW-1185">Reference proteome</keyword>
<dbReference type="RefSeq" id="XP_012236691.1">
    <property type="nucleotide sequence ID" value="XM_012381268.3"/>
</dbReference>
<dbReference type="RefSeq" id="XP_012236690.1">
    <property type="nucleotide sequence ID" value="XM_012381267.3"/>
</dbReference>
<dbReference type="GO" id="GO:0005634">
    <property type="term" value="C:nucleus"/>
    <property type="evidence" value="ECO:0007669"/>
    <property type="project" value="UniProtKB-SubCell"/>
</dbReference>
<keyword evidence="3" id="KW-0677">Repeat</keyword>
<feature type="region of interest" description="Disordered" evidence="8">
    <location>
        <begin position="1430"/>
        <end position="1449"/>
    </location>
</feature>
<dbReference type="GeneID" id="100745486"/>
<comment type="subcellular location">
    <subcellularLocation>
        <location evidence="1">Nucleus</location>
    </subcellularLocation>
</comment>
<evidence type="ECO:0000256" key="1">
    <source>
        <dbReference type="ARBA" id="ARBA00004123"/>
    </source>
</evidence>
<gene>
    <name evidence="11 12" type="primary">LOC100745486</name>
</gene>
<dbReference type="InterPro" id="IPR013087">
    <property type="entry name" value="Znf_C2H2_type"/>
</dbReference>
<feature type="region of interest" description="Disordered" evidence="8">
    <location>
        <begin position="1247"/>
        <end position="1271"/>
    </location>
</feature>
<dbReference type="GO" id="GO:0008270">
    <property type="term" value="F:zinc ion binding"/>
    <property type="evidence" value="ECO:0007669"/>
    <property type="project" value="UniProtKB-KW"/>
</dbReference>
<feature type="region of interest" description="Disordered" evidence="8">
    <location>
        <begin position="317"/>
        <end position="341"/>
    </location>
</feature>
<dbReference type="PANTHER" id="PTHR24406">
    <property type="entry name" value="TRANSCRIPTIONAL REPRESSOR CTCFL-RELATED"/>
    <property type="match status" value="1"/>
</dbReference>
<feature type="compositionally biased region" description="Polar residues" evidence="8">
    <location>
        <begin position="673"/>
        <end position="686"/>
    </location>
</feature>
<evidence type="ECO:0000256" key="7">
    <source>
        <dbReference type="PROSITE-ProRule" id="PRU00042"/>
    </source>
</evidence>
<keyword evidence="5" id="KW-0862">Zinc</keyword>
<dbReference type="OrthoDB" id="8856548at2759"/>
<feature type="compositionally biased region" description="Basic and acidic residues" evidence="8">
    <location>
        <begin position="1283"/>
        <end position="1292"/>
    </location>
</feature>
<evidence type="ECO:0000313" key="11">
    <source>
        <dbReference type="RefSeq" id="XP_012236690.1"/>
    </source>
</evidence>
<evidence type="ECO:0000256" key="3">
    <source>
        <dbReference type="ARBA" id="ARBA00022737"/>
    </source>
</evidence>
<name>A0A6P3ULN2_BOMIM</name>
<keyword evidence="6" id="KW-0539">Nucleus</keyword>
<organism evidence="10 12">
    <name type="scientific">Bombus impatiens</name>
    <name type="common">Bumblebee</name>
    <dbReference type="NCBI Taxonomy" id="132113"/>
    <lineage>
        <taxon>Eukaryota</taxon>
        <taxon>Metazoa</taxon>
        <taxon>Ecdysozoa</taxon>
        <taxon>Arthropoda</taxon>
        <taxon>Hexapoda</taxon>
        <taxon>Insecta</taxon>
        <taxon>Pterygota</taxon>
        <taxon>Neoptera</taxon>
        <taxon>Endopterygota</taxon>
        <taxon>Hymenoptera</taxon>
        <taxon>Apocrita</taxon>
        <taxon>Aculeata</taxon>
        <taxon>Apoidea</taxon>
        <taxon>Anthophila</taxon>
        <taxon>Apidae</taxon>
        <taxon>Bombus</taxon>
        <taxon>Pyrobombus</taxon>
    </lineage>
</organism>
<dbReference type="PROSITE" id="PS50157">
    <property type="entry name" value="ZINC_FINGER_C2H2_2"/>
    <property type="match status" value="3"/>
</dbReference>
<evidence type="ECO:0000313" key="10">
    <source>
        <dbReference type="Proteomes" id="UP000515180"/>
    </source>
</evidence>
<evidence type="ECO:0000256" key="6">
    <source>
        <dbReference type="ARBA" id="ARBA00023242"/>
    </source>
</evidence>
<evidence type="ECO:0000256" key="8">
    <source>
        <dbReference type="SAM" id="MobiDB-lite"/>
    </source>
</evidence>
<evidence type="ECO:0000313" key="12">
    <source>
        <dbReference type="RefSeq" id="XP_012236691.1"/>
    </source>
</evidence>
<dbReference type="SMART" id="SM00355">
    <property type="entry name" value="ZnF_C2H2"/>
    <property type="match status" value="9"/>
</dbReference>
<protein>
    <submittedName>
        <fullName evidence="11 12">Uncharacterized protein LOC100745486 isoform X1</fullName>
    </submittedName>
</protein>
<feature type="region of interest" description="Disordered" evidence="8">
    <location>
        <begin position="1205"/>
        <end position="1224"/>
    </location>
</feature>
<feature type="region of interest" description="Disordered" evidence="8">
    <location>
        <begin position="1283"/>
        <end position="1305"/>
    </location>
</feature>
<dbReference type="Proteomes" id="UP000515180">
    <property type="component" value="Unplaced"/>
</dbReference>
<feature type="compositionally biased region" description="Polar residues" evidence="8">
    <location>
        <begin position="544"/>
        <end position="564"/>
    </location>
</feature>
<feature type="domain" description="C2H2-type" evidence="9">
    <location>
        <begin position="903"/>
        <end position="933"/>
    </location>
</feature>
<accession>A0A6P3ULN2</accession>
<dbReference type="InterPro" id="IPR036236">
    <property type="entry name" value="Znf_C2H2_sf"/>
</dbReference>
<dbReference type="SUPFAM" id="SSF57667">
    <property type="entry name" value="beta-beta-alpha zinc fingers"/>
    <property type="match status" value="1"/>
</dbReference>
<evidence type="ECO:0000256" key="5">
    <source>
        <dbReference type="ARBA" id="ARBA00022833"/>
    </source>
</evidence>
<dbReference type="OMA" id="VFYNQCQ"/>
<keyword evidence="2" id="KW-0479">Metal-binding</keyword>
<sequence>MPKLRRNRRTETRWGDKYYTAVKNAVFITETQPYEPILPSFPLEKYVPECENLYMCTQCKDCFYFRSSLEDHIARKSWILGYWCHHCFVTACKHSSVKGILCSTCLQLDHEKRLYLRSRGLRNNQKFGAIRIFYNQCQFFAHLKAHNVDLVNIGDLMLMPLPTNIIDWNPEVDLTCEALMEHTFIIKVHIMDWLKNKTIDNNWWQLTEDANNPVTIILKGYNGRFHFKPLEISIEEQISILNSAHSTPNNGKKFSDINIPESVESVDKGTSPSSTDTRVSISDESMIENEDSPCTVNDITFVNCGFSKFLESEFPDNNKERKGNTTVSVKSVQDSCTPKRPNVINKFKRNKVRHLNSISSNMVMSCDNTMIASKRDIKDLSKRPTNKQLWKSLTHKSSNNLSVKTVTEGNIVKEKSDRKENKTLRNNLLKIAPVSKVQSDVSCTAKVDTYKNKLGKLKQNLYTLTIDSGQKDVRFQSTKHVDINTIINQLPPHMINNKKIVFIGHASDNAPGDNNKESSSEGVIRLIPVGSEKLSKMKINVGNKNLSQAGKETNRNSSKNQTEPFKNKLRPFPGRVIYQNGRKYIIKQSSGLTKNLKTPSNAVVPVKNVQGTVESKSTNIPPLVFYNIPPLIPLDSTEIENISNQEKTNSFHNDVSPLTPSPSPSELSNSSSCDIQSKQTSLSAKGSQKVDVPYLNTEHKDIGIDVQNMNNSFESLTFHKGEDQNLYLDVKFLNQKPIYSIVDTSTMITKCREEMLNEFFHLSYFELKKRYDHLQEIGEEISRVMNFVTDNVIKENLKAVHILQTVLKHCIDKCIQKSDDTEEKDALLHEWESEYEKTDEKPVCKACNKIKKPKYYIPGFSKPAKNDIYCSCYKHMCHKCHTYQGNSTRFVAHQTFHDKERPYLCPDCYRKFTSYRSLEVHTWTTCFHTLKRRVLGCKICEIDGFQDMESVAKHFAIMHSHNKVVCDKCYIVLPSYSEYRKHHKDKHSDANDHQPIRLVLCKLGRCIVRCEDYMLHMEKHIVVQRLIWFTCPFCTFIHVEAKRIMSHLQSEHETRLEELTSSETLWNTSQVETAANLLKNSLQQNKFTNAHTESCEDGTVIPKIINTRTITSEVFEHGAQGTDDNIINYETPLCSKVVNANSESSPKLSGIIPKILDVRSMADLTSDISECDKIEATSKFIDTTTSKIINARNITSEIFEREAQRTDDNTINKETEQNKAHQGQEIKTELEHVIDCVWDTKTIQLSPGPMKVESPQQDHLSGVKNDQSTYDTSCEKAKIQLDETKQEARDVSNKTQSQKQPEAITHELILKPPPLVRIPQHVLELNRSKKVGQIAKGGKMGVFSRDQEVNRYFPRRIALINPTNSNEILNFPCPLCRELINTSKSVISNHFQGKHLQDCKLSAVAINLLRMSPEFINGGYKELLDNKKRKSESTISSSKRRRRWNPKKYNTDGKNINFTGLGLCVTQETAEDSEGNFRCKKCDQRCSNMTNLREHIACNHRIKGRYLVCLECGDNFVVVPSLQMHLKAFHGIEDPITYMAQNTSYAPDNVDDLEAEGKSIEANQCHVCMAVFEDKAAVDKHLRVHGMAFLNRKRIEAQNALKIPEKKSEMEEEKCTPIKASPKELIRKDKPAETILEKITATI</sequence>
<dbReference type="InterPro" id="IPR050888">
    <property type="entry name" value="ZnF_C2H2-type_TF"/>
</dbReference>
<evidence type="ECO:0000259" key="9">
    <source>
        <dbReference type="PROSITE" id="PS50157"/>
    </source>
</evidence>
<dbReference type="KEGG" id="bim:100745486"/>
<feature type="compositionally biased region" description="Polar residues" evidence="8">
    <location>
        <begin position="324"/>
        <end position="336"/>
    </location>
</feature>
<dbReference type="PROSITE" id="PS00028">
    <property type="entry name" value="ZINC_FINGER_C2H2_1"/>
    <property type="match status" value="4"/>
</dbReference>
<feature type="region of interest" description="Disordered" evidence="8">
    <location>
        <begin position="544"/>
        <end position="571"/>
    </location>
</feature>
<keyword evidence="4 7" id="KW-0863">Zinc-finger</keyword>
<dbReference type="Gene3D" id="3.30.160.60">
    <property type="entry name" value="Classic Zinc Finger"/>
    <property type="match status" value="2"/>
</dbReference>
<feature type="domain" description="C2H2-type" evidence="9">
    <location>
        <begin position="875"/>
        <end position="902"/>
    </location>
</feature>
<feature type="region of interest" description="Disordered" evidence="8">
    <location>
        <begin position="647"/>
        <end position="687"/>
    </location>
</feature>
<evidence type="ECO:0000256" key="2">
    <source>
        <dbReference type="ARBA" id="ARBA00022723"/>
    </source>
</evidence>
<feature type="compositionally biased region" description="Polar residues" evidence="8">
    <location>
        <begin position="1254"/>
        <end position="1271"/>
    </location>
</feature>
<proteinExistence type="predicted"/>
<feature type="domain" description="C2H2-type" evidence="9">
    <location>
        <begin position="1507"/>
        <end position="1535"/>
    </location>
</feature>
<reference evidence="11 12" key="1">
    <citation type="submission" date="2025-04" db="UniProtKB">
        <authorList>
            <consortium name="RefSeq"/>
        </authorList>
    </citation>
    <scope>IDENTIFICATION</scope>
</reference>
<evidence type="ECO:0000256" key="4">
    <source>
        <dbReference type="ARBA" id="ARBA00022771"/>
    </source>
</evidence>